<name>A0A067NBI5_BOTB1</name>
<feature type="compositionally biased region" description="Acidic residues" evidence="6">
    <location>
        <begin position="289"/>
        <end position="311"/>
    </location>
</feature>
<dbReference type="EMBL" id="KL198016">
    <property type="protein sequence ID" value="KDQ21151.1"/>
    <property type="molecule type" value="Genomic_DNA"/>
</dbReference>
<dbReference type="GO" id="GO:0000977">
    <property type="term" value="F:RNA polymerase II transcription regulatory region sequence-specific DNA binding"/>
    <property type="evidence" value="ECO:0007669"/>
    <property type="project" value="TreeGrafter"/>
</dbReference>
<dbReference type="AlphaFoldDB" id="A0A067NBI5"/>
<dbReference type="InterPro" id="IPR004827">
    <property type="entry name" value="bZIP"/>
</dbReference>
<keyword evidence="9" id="KW-1185">Reference proteome</keyword>
<dbReference type="HOGENOM" id="CLU_070132_0_0_1"/>
<feature type="compositionally biased region" description="Low complexity" evidence="6">
    <location>
        <begin position="158"/>
        <end position="183"/>
    </location>
</feature>
<reference evidence="9" key="1">
    <citation type="journal article" date="2014" name="Proc. Natl. Acad. Sci. U.S.A.">
        <title>Extensive sampling of basidiomycete genomes demonstrates inadequacy of the white-rot/brown-rot paradigm for wood decay fungi.</title>
        <authorList>
            <person name="Riley R."/>
            <person name="Salamov A.A."/>
            <person name="Brown D.W."/>
            <person name="Nagy L.G."/>
            <person name="Floudas D."/>
            <person name="Held B.W."/>
            <person name="Levasseur A."/>
            <person name="Lombard V."/>
            <person name="Morin E."/>
            <person name="Otillar R."/>
            <person name="Lindquist E.A."/>
            <person name="Sun H."/>
            <person name="LaButti K.M."/>
            <person name="Schmutz J."/>
            <person name="Jabbour D."/>
            <person name="Luo H."/>
            <person name="Baker S.E."/>
            <person name="Pisabarro A.G."/>
            <person name="Walton J.D."/>
            <person name="Blanchette R.A."/>
            <person name="Henrissat B."/>
            <person name="Martin F."/>
            <person name="Cullen D."/>
            <person name="Hibbett D.S."/>
            <person name="Grigoriev I.V."/>
        </authorList>
    </citation>
    <scope>NUCLEOTIDE SEQUENCE [LARGE SCALE GENOMIC DNA]</scope>
    <source>
        <strain evidence="9">FD-172 SS1</strain>
    </source>
</reference>
<evidence type="ECO:0000313" key="8">
    <source>
        <dbReference type="EMBL" id="KDQ21151.1"/>
    </source>
</evidence>
<keyword evidence="5" id="KW-0539">Nucleus</keyword>
<dbReference type="GO" id="GO:0005634">
    <property type="term" value="C:nucleus"/>
    <property type="evidence" value="ECO:0007669"/>
    <property type="project" value="UniProtKB-SubCell"/>
</dbReference>
<feature type="region of interest" description="Disordered" evidence="6">
    <location>
        <begin position="263"/>
        <end position="321"/>
    </location>
</feature>
<dbReference type="GO" id="GO:0001228">
    <property type="term" value="F:DNA-binding transcription activator activity, RNA polymerase II-specific"/>
    <property type="evidence" value="ECO:0007669"/>
    <property type="project" value="TreeGrafter"/>
</dbReference>
<feature type="compositionally biased region" description="Polar residues" evidence="6">
    <location>
        <begin position="78"/>
        <end position="88"/>
    </location>
</feature>
<dbReference type="STRING" id="930990.A0A067NBI5"/>
<dbReference type="CDD" id="cd14705">
    <property type="entry name" value="bZIP_Zip1"/>
    <property type="match status" value="1"/>
</dbReference>
<feature type="region of interest" description="Disordered" evidence="6">
    <location>
        <begin position="54"/>
        <end position="89"/>
    </location>
</feature>
<protein>
    <recommendedName>
        <fullName evidence="7">BZIP domain-containing protein</fullName>
    </recommendedName>
</protein>
<dbReference type="OrthoDB" id="1939598at2759"/>
<evidence type="ECO:0000256" key="1">
    <source>
        <dbReference type="ARBA" id="ARBA00004123"/>
    </source>
</evidence>
<feature type="compositionally biased region" description="Low complexity" evidence="6">
    <location>
        <begin position="312"/>
        <end position="321"/>
    </location>
</feature>
<feature type="compositionally biased region" description="Low complexity" evidence="6">
    <location>
        <begin position="267"/>
        <end position="280"/>
    </location>
</feature>
<accession>A0A067NBI5</accession>
<dbReference type="Gene3D" id="1.20.5.170">
    <property type="match status" value="1"/>
</dbReference>
<evidence type="ECO:0000313" key="9">
    <source>
        <dbReference type="Proteomes" id="UP000027195"/>
    </source>
</evidence>
<dbReference type="Pfam" id="PF07716">
    <property type="entry name" value="bZIP_2"/>
    <property type="match status" value="1"/>
</dbReference>
<keyword evidence="4" id="KW-0804">Transcription</keyword>
<evidence type="ECO:0000256" key="3">
    <source>
        <dbReference type="ARBA" id="ARBA00023125"/>
    </source>
</evidence>
<feature type="domain" description="BZIP" evidence="7">
    <location>
        <begin position="199"/>
        <end position="258"/>
    </location>
</feature>
<keyword evidence="2" id="KW-0805">Transcription regulation</keyword>
<dbReference type="PROSITE" id="PS00036">
    <property type="entry name" value="BZIP_BASIC"/>
    <property type="match status" value="1"/>
</dbReference>
<organism evidence="8 9">
    <name type="scientific">Botryobasidium botryosum (strain FD-172 SS1)</name>
    <dbReference type="NCBI Taxonomy" id="930990"/>
    <lineage>
        <taxon>Eukaryota</taxon>
        <taxon>Fungi</taxon>
        <taxon>Dikarya</taxon>
        <taxon>Basidiomycota</taxon>
        <taxon>Agaricomycotina</taxon>
        <taxon>Agaricomycetes</taxon>
        <taxon>Cantharellales</taxon>
        <taxon>Botryobasidiaceae</taxon>
        <taxon>Botryobasidium</taxon>
    </lineage>
</organism>
<dbReference type="PROSITE" id="PS50217">
    <property type="entry name" value="BZIP"/>
    <property type="match status" value="1"/>
</dbReference>
<comment type="subcellular location">
    <subcellularLocation>
        <location evidence="1">Nucleus</location>
    </subcellularLocation>
</comment>
<evidence type="ECO:0000256" key="2">
    <source>
        <dbReference type="ARBA" id="ARBA00023015"/>
    </source>
</evidence>
<dbReference type="PANTHER" id="PTHR13044:SF14">
    <property type="entry name" value="CRYPTOCEPHAL, ISOFORM A"/>
    <property type="match status" value="1"/>
</dbReference>
<evidence type="ECO:0000256" key="4">
    <source>
        <dbReference type="ARBA" id="ARBA00023163"/>
    </source>
</evidence>
<dbReference type="SUPFAM" id="SSF57959">
    <property type="entry name" value="Leucine zipper domain"/>
    <property type="match status" value="1"/>
</dbReference>
<dbReference type="InterPro" id="IPR046347">
    <property type="entry name" value="bZIP_sf"/>
</dbReference>
<evidence type="ECO:0000259" key="7">
    <source>
        <dbReference type="PROSITE" id="PS50217"/>
    </source>
</evidence>
<evidence type="ECO:0000256" key="5">
    <source>
        <dbReference type="ARBA" id="ARBA00023242"/>
    </source>
</evidence>
<dbReference type="InParanoid" id="A0A067NBI5"/>
<proteinExistence type="predicted"/>
<dbReference type="Proteomes" id="UP000027195">
    <property type="component" value="Unassembled WGS sequence"/>
</dbReference>
<gene>
    <name evidence="8" type="ORF">BOTBODRAFT_25579</name>
</gene>
<feature type="region of interest" description="Disordered" evidence="6">
    <location>
        <begin position="131"/>
        <end position="221"/>
    </location>
</feature>
<sequence>MPSTNPTIHGLNIVHTQPPPSDDALDLTLPTFDIASHLDLWTHLDFASDEPFIAPRHPSIPADMSPPPPTPAESTASVDLSQNNTAGQDSPFDIGSFLAGFSVDPFLVPPSIDTSFNALLSMPQFAPPMAPASLIPAPQPAPAVPPQKSAKRARTRKTSLTSASASTPTNAAKSATAAATGSSFPDPEPNLTTPVTPNEDKRRRNTAASARFRLKKKEREAAMERRCRELESRVGELERECEGLRRENGWLKGLVVGVTGVNPTAPPSISAAPPAYTPSSGAKRKAAPELDEGDDSGEEDEDAGSEDEDASNESGALTASS</sequence>
<keyword evidence="3" id="KW-0238">DNA-binding</keyword>
<dbReference type="SMART" id="SM00338">
    <property type="entry name" value="BRLZ"/>
    <property type="match status" value="1"/>
</dbReference>
<evidence type="ECO:0000256" key="6">
    <source>
        <dbReference type="SAM" id="MobiDB-lite"/>
    </source>
</evidence>
<dbReference type="PANTHER" id="PTHR13044">
    <property type="entry name" value="ACTIVATING TRANSCRIPTION FACTOR ATF 4/5"/>
    <property type="match status" value="1"/>
</dbReference>